<name>A0A6I6EEI7_THETI</name>
<accession>A0A6I6EEI7</accession>
<dbReference type="RefSeq" id="WP_153974766.1">
    <property type="nucleotide sequence ID" value="NZ_CP039268.1"/>
</dbReference>
<dbReference type="EMBL" id="CP039268">
    <property type="protein sequence ID" value="QGU32570.1"/>
    <property type="molecule type" value="Genomic_DNA"/>
</dbReference>
<keyword evidence="2" id="KW-1185">Reference proteome</keyword>
<dbReference type="Proteomes" id="UP000426424">
    <property type="component" value="Chromosome"/>
</dbReference>
<evidence type="ECO:0000313" key="2">
    <source>
        <dbReference type="Proteomes" id="UP000426424"/>
    </source>
</evidence>
<dbReference type="OrthoDB" id="5771673at2"/>
<reference evidence="1 2" key="1">
    <citation type="submission" date="2019-12" db="EMBL/GenBank/DDBJ databases">
        <title>The complete genome of the thermophilic, anoxygenic phototrophic gammaproteobacterium Thermochromatium tepidum.</title>
        <authorList>
            <person name="Sattley W.M."/>
            <person name="Swingley W.D."/>
            <person name="Burchell B.M."/>
            <person name="Gurbani S.A."/>
            <person name="Kujawa C.M."/>
            <person name="Nuccio D.A."/>
            <person name="Schladweiler J."/>
            <person name="Shaffer K.N."/>
            <person name="Stokes L.M."/>
            <person name="Touchman J.W."/>
            <person name="Blankenship R.E."/>
            <person name="Madigan M.T."/>
        </authorList>
    </citation>
    <scope>NUCLEOTIDE SEQUENCE [LARGE SCALE GENOMIC DNA]</scope>
    <source>
        <strain evidence="1 2">ATCC 43061</strain>
    </source>
</reference>
<dbReference type="KEGG" id="ttp:E6P07_05955"/>
<sequence>MPYFVYKISPPRQLEHLDTVDQYQRARELVRERRRNEPPETGVEYRLIFAHQQGEAERLLSTPRDTRVIGED</sequence>
<proteinExistence type="predicted"/>
<protein>
    <submittedName>
        <fullName evidence="1">Uncharacterized protein</fullName>
    </submittedName>
</protein>
<dbReference type="AlphaFoldDB" id="A0A6I6EEI7"/>
<gene>
    <name evidence="1" type="ORF">E6P07_05955</name>
</gene>
<evidence type="ECO:0000313" key="1">
    <source>
        <dbReference type="EMBL" id="QGU32570.1"/>
    </source>
</evidence>
<organism evidence="1 2">
    <name type="scientific">Thermochromatium tepidum ATCC 43061</name>
    <dbReference type="NCBI Taxonomy" id="316276"/>
    <lineage>
        <taxon>Bacteria</taxon>
        <taxon>Pseudomonadati</taxon>
        <taxon>Pseudomonadota</taxon>
        <taxon>Gammaproteobacteria</taxon>
        <taxon>Chromatiales</taxon>
        <taxon>Chromatiaceae</taxon>
        <taxon>Thermochromatium</taxon>
    </lineage>
</organism>